<dbReference type="Gene3D" id="3.90.1200.10">
    <property type="match status" value="1"/>
</dbReference>
<accession>A0A369JNP7</accession>
<organism evidence="2 3">
    <name type="scientific">Hypsizygus marmoreus</name>
    <name type="common">White beech mushroom</name>
    <name type="synonym">Agaricus marmoreus</name>
    <dbReference type="NCBI Taxonomy" id="39966"/>
    <lineage>
        <taxon>Eukaryota</taxon>
        <taxon>Fungi</taxon>
        <taxon>Dikarya</taxon>
        <taxon>Basidiomycota</taxon>
        <taxon>Agaricomycotina</taxon>
        <taxon>Agaricomycetes</taxon>
        <taxon>Agaricomycetidae</taxon>
        <taxon>Agaricales</taxon>
        <taxon>Tricholomatineae</taxon>
        <taxon>Lyophyllaceae</taxon>
        <taxon>Hypsizygus</taxon>
    </lineage>
</organism>
<dbReference type="AlphaFoldDB" id="A0A369JNP7"/>
<dbReference type="InterPro" id="IPR002575">
    <property type="entry name" value="Aminoglycoside_PTrfase"/>
</dbReference>
<dbReference type="InParanoid" id="A0A369JNP7"/>
<evidence type="ECO:0000313" key="3">
    <source>
        <dbReference type="Proteomes" id="UP000076154"/>
    </source>
</evidence>
<dbReference type="Pfam" id="PF01636">
    <property type="entry name" value="APH"/>
    <property type="match status" value="1"/>
</dbReference>
<dbReference type="CDD" id="cd05120">
    <property type="entry name" value="APH_ChoK_like"/>
    <property type="match status" value="1"/>
</dbReference>
<dbReference type="OrthoDB" id="8300194at2759"/>
<evidence type="ECO:0000313" key="2">
    <source>
        <dbReference type="EMBL" id="RDB23488.1"/>
    </source>
</evidence>
<sequence length="277" mass="31154">MPGEPSSSFPASPISNYLALQRGFIEWRIRLGVKRFGPCGFGIFRVGPNSMVKVVSNPAEVSNMIYIAEHTTVPVPHVQDYFTRNGRSFLVMDFIDAPSLAVVWCRLSPPEKSSVLLQLHGYLTQLRNLSPPHPGYVGAAGGLPCRDVRLAGEPLGPFTSVQDFHERLGHGYMRTSDEQKDYRSIFEACAERSYETVFTHGDITPRNILVKDVKIVAIVDWDTSGWYPEYWEYVRLRNAYIKLLPEDYVEGLLGLMTPYPTETAAELALSAVFEGRY</sequence>
<dbReference type="Proteomes" id="UP000076154">
    <property type="component" value="Unassembled WGS sequence"/>
</dbReference>
<name>A0A369JNP7_HYPMA</name>
<dbReference type="PANTHER" id="PTHR21310">
    <property type="entry name" value="AMINOGLYCOSIDE PHOSPHOTRANSFERASE-RELATED-RELATED"/>
    <property type="match status" value="1"/>
</dbReference>
<evidence type="ECO:0000259" key="1">
    <source>
        <dbReference type="Pfam" id="PF01636"/>
    </source>
</evidence>
<dbReference type="PANTHER" id="PTHR21310:SF15">
    <property type="entry name" value="AMINOGLYCOSIDE PHOSPHOTRANSFERASE DOMAIN-CONTAINING PROTEIN"/>
    <property type="match status" value="1"/>
</dbReference>
<comment type="caution">
    <text evidence="2">The sequence shown here is derived from an EMBL/GenBank/DDBJ whole genome shotgun (WGS) entry which is preliminary data.</text>
</comment>
<dbReference type="EMBL" id="LUEZ02000046">
    <property type="protein sequence ID" value="RDB23488.1"/>
    <property type="molecule type" value="Genomic_DNA"/>
</dbReference>
<dbReference type="STRING" id="39966.A0A369JNP7"/>
<dbReference type="InterPro" id="IPR051678">
    <property type="entry name" value="AGP_Transferase"/>
</dbReference>
<protein>
    <recommendedName>
        <fullName evidence="1">Aminoglycoside phosphotransferase domain-containing protein</fullName>
    </recommendedName>
</protein>
<reference evidence="2" key="1">
    <citation type="submission" date="2018-04" db="EMBL/GenBank/DDBJ databases">
        <title>Whole genome sequencing of Hypsizygus marmoreus.</title>
        <authorList>
            <person name="Choi I.-G."/>
            <person name="Min B."/>
            <person name="Kim J.-G."/>
            <person name="Kim S."/>
            <person name="Oh Y.-L."/>
            <person name="Kong W.-S."/>
            <person name="Park H."/>
            <person name="Jeong J."/>
            <person name="Song E.-S."/>
        </authorList>
    </citation>
    <scope>NUCLEOTIDE SEQUENCE [LARGE SCALE GENOMIC DNA]</scope>
    <source>
        <strain evidence="2">51987-8</strain>
    </source>
</reference>
<proteinExistence type="predicted"/>
<keyword evidence="3" id="KW-1185">Reference proteome</keyword>
<dbReference type="SUPFAM" id="SSF56112">
    <property type="entry name" value="Protein kinase-like (PK-like)"/>
    <property type="match status" value="1"/>
</dbReference>
<feature type="domain" description="Aminoglycoside phosphotransferase" evidence="1">
    <location>
        <begin position="54"/>
        <end position="245"/>
    </location>
</feature>
<gene>
    <name evidence="2" type="ORF">Hypma_008959</name>
</gene>
<dbReference type="InterPro" id="IPR011009">
    <property type="entry name" value="Kinase-like_dom_sf"/>
</dbReference>